<name>A0A0C3A3J0_9AGAM</name>
<evidence type="ECO:0000313" key="3">
    <source>
        <dbReference type="Proteomes" id="UP000053989"/>
    </source>
</evidence>
<dbReference type="EMBL" id="KN822076">
    <property type="protein sequence ID" value="KIM59252.1"/>
    <property type="molecule type" value="Genomic_DNA"/>
</dbReference>
<evidence type="ECO:0000313" key="2">
    <source>
        <dbReference type="EMBL" id="KIM59252.1"/>
    </source>
</evidence>
<evidence type="ECO:0000256" key="1">
    <source>
        <dbReference type="SAM" id="Phobius"/>
    </source>
</evidence>
<dbReference type="HOGENOM" id="CLU_2499210_0_0_1"/>
<accession>A0A0C3A3J0</accession>
<gene>
    <name evidence="2" type="ORF">SCLCIDRAFT_27509</name>
</gene>
<protein>
    <submittedName>
        <fullName evidence="2">Uncharacterized protein</fullName>
    </submittedName>
</protein>
<keyword evidence="1" id="KW-1133">Transmembrane helix</keyword>
<reference evidence="2 3" key="1">
    <citation type="submission" date="2014-04" db="EMBL/GenBank/DDBJ databases">
        <authorList>
            <consortium name="DOE Joint Genome Institute"/>
            <person name="Kuo A."/>
            <person name="Kohler A."/>
            <person name="Nagy L.G."/>
            <person name="Floudas D."/>
            <person name="Copeland A."/>
            <person name="Barry K.W."/>
            <person name="Cichocki N."/>
            <person name="Veneault-Fourrey C."/>
            <person name="LaButti K."/>
            <person name="Lindquist E.A."/>
            <person name="Lipzen A."/>
            <person name="Lundell T."/>
            <person name="Morin E."/>
            <person name="Murat C."/>
            <person name="Sun H."/>
            <person name="Tunlid A."/>
            <person name="Henrissat B."/>
            <person name="Grigoriev I.V."/>
            <person name="Hibbett D.S."/>
            <person name="Martin F."/>
            <person name="Nordberg H.P."/>
            <person name="Cantor M.N."/>
            <person name="Hua S.X."/>
        </authorList>
    </citation>
    <scope>NUCLEOTIDE SEQUENCE [LARGE SCALE GENOMIC DNA]</scope>
    <source>
        <strain evidence="2 3">Foug A</strain>
    </source>
</reference>
<reference evidence="3" key="2">
    <citation type="submission" date="2015-01" db="EMBL/GenBank/DDBJ databases">
        <title>Evolutionary Origins and Diversification of the Mycorrhizal Mutualists.</title>
        <authorList>
            <consortium name="DOE Joint Genome Institute"/>
            <consortium name="Mycorrhizal Genomics Consortium"/>
            <person name="Kohler A."/>
            <person name="Kuo A."/>
            <person name="Nagy L.G."/>
            <person name="Floudas D."/>
            <person name="Copeland A."/>
            <person name="Barry K.W."/>
            <person name="Cichocki N."/>
            <person name="Veneault-Fourrey C."/>
            <person name="LaButti K."/>
            <person name="Lindquist E.A."/>
            <person name="Lipzen A."/>
            <person name="Lundell T."/>
            <person name="Morin E."/>
            <person name="Murat C."/>
            <person name="Riley R."/>
            <person name="Ohm R."/>
            <person name="Sun H."/>
            <person name="Tunlid A."/>
            <person name="Henrissat B."/>
            <person name="Grigoriev I.V."/>
            <person name="Hibbett D.S."/>
            <person name="Martin F."/>
        </authorList>
    </citation>
    <scope>NUCLEOTIDE SEQUENCE [LARGE SCALE GENOMIC DNA]</scope>
    <source>
        <strain evidence="3">Foug A</strain>
    </source>
</reference>
<keyword evidence="1" id="KW-0472">Membrane</keyword>
<proteinExistence type="predicted"/>
<keyword evidence="3" id="KW-1185">Reference proteome</keyword>
<keyword evidence="1" id="KW-0812">Transmembrane</keyword>
<dbReference type="AlphaFoldDB" id="A0A0C3A3J0"/>
<sequence>MVLAWASLHIEAVMAGINIMVAVAVAVVCWSFWAVVTVVIAACMGGDVNVVEPSSLFHQRVKSSIWFAVATGINRSMMRTSEEMAL</sequence>
<dbReference type="InParanoid" id="A0A0C3A3J0"/>
<dbReference type="Proteomes" id="UP000053989">
    <property type="component" value="Unassembled WGS sequence"/>
</dbReference>
<feature type="transmembrane region" description="Helical" evidence="1">
    <location>
        <begin position="12"/>
        <end position="33"/>
    </location>
</feature>
<organism evidence="2 3">
    <name type="scientific">Scleroderma citrinum Foug A</name>
    <dbReference type="NCBI Taxonomy" id="1036808"/>
    <lineage>
        <taxon>Eukaryota</taxon>
        <taxon>Fungi</taxon>
        <taxon>Dikarya</taxon>
        <taxon>Basidiomycota</taxon>
        <taxon>Agaricomycotina</taxon>
        <taxon>Agaricomycetes</taxon>
        <taxon>Agaricomycetidae</taxon>
        <taxon>Boletales</taxon>
        <taxon>Sclerodermatineae</taxon>
        <taxon>Sclerodermataceae</taxon>
        <taxon>Scleroderma</taxon>
    </lineage>
</organism>